<dbReference type="Proteomes" id="UP001069802">
    <property type="component" value="Unassembled WGS sequence"/>
</dbReference>
<gene>
    <name evidence="1" type="ORF">O4H49_11100</name>
</gene>
<reference evidence="1" key="1">
    <citation type="submission" date="2022-12" db="EMBL/GenBank/DDBJ databases">
        <title>Bacterial isolates from different developmental stages of Nematostella vectensis.</title>
        <authorList>
            <person name="Fraune S."/>
        </authorList>
    </citation>
    <scope>NUCLEOTIDE SEQUENCE</scope>
    <source>
        <strain evidence="1">G21630-S1</strain>
    </source>
</reference>
<sequence>MKFPALAIIASLLFGLFFFIPPTMPPAFAESSKEEAPRTVGPSGLPLPRFVSFRSGQVNVRAGPGIRYPISWIYHRKGLPVEIIDEFDTWRQIKDWQGTQGWVHQSMLKGQRSVMITGTLRTLYDDPDSNSRPIAQAEAGVIGELESCNSDDWCQVEIRDISGWIERSSFYGAYSEEVFD</sequence>
<dbReference type="InterPro" id="IPR010466">
    <property type="entry name" value="DUF1058"/>
</dbReference>
<dbReference type="Pfam" id="PF06347">
    <property type="entry name" value="SH3_4"/>
    <property type="match status" value="2"/>
</dbReference>
<name>A0ABT4LJP6_9PROT</name>
<dbReference type="Gene3D" id="2.30.30.40">
    <property type="entry name" value="SH3 Domains"/>
    <property type="match status" value="2"/>
</dbReference>
<accession>A0ABT4LJP6</accession>
<protein>
    <submittedName>
        <fullName evidence="1">SH3 domain-containing protein</fullName>
    </submittedName>
</protein>
<evidence type="ECO:0000313" key="1">
    <source>
        <dbReference type="EMBL" id="MCZ4281328.1"/>
    </source>
</evidence>
<proteinExistence type="predicted"/>
<comment type="caution">
    <text evidence="1">The sequence shown here is derived from an EMBL/GenBank/DDBJ whole genome shotgun (WGS) entry which is preliminary data.</text>
</comment>
<dbReference type="EMBL" id="JAPWGY010000003">
    <property type="protein sequence ID" value="MCZ4281328.1"/>
    <property type="molecule type" value="Genomic_DNA"/>
</dbReference>
<organism evidence="1 2">
    <name type="scientific">Kiloniella laminariae</name>
    <dbReference type="NCBI Taxonomy" id="454162"/>
    <lineage>
        <taxon>Bacteria</taxon>
        <taxon>Pseudomonadati</taxon>
        <taxon>Pseudomonadota</taxon>
        <taxon>Alphaproteobacteria</taxon>
        <taxon>Rhodospirillales</taxon>
        <taxon>Kiloniellaceae</taxon>
        <taxon>Kiloniella</taxon>
    </lineage>
</organism>
<evidence type="ECO:0000313" key="2">
    <source>
        <dbReference type="Proteomes" id="UP001069802"/>
    </source>
</evidence>
<dbReference type="RefSeq" id="WP_269423487.1">
    <property type="nucleotide sequence ID" value="NZ_JAPWGY010000003.1"/>
</dbReference>
<keyword evidence="2" id="KW-1185">Reference proteome</keyword>